<evidence type="ECO:0000313" key="1">
    <source>
        <dbReference type="EMBL" id="KAF0729612.1"/>
    </source>
</evidence>
<organism evidence="1 2">
    <name type="scientific">Aphanomyces euteiches</name>
    <dbReference type="NCBI Taxonomy" id="100861"/>
    <lineage>
        <taxon>Eukaryota</taxon>
        <taxon>Sar</taxon>
        <taxon>Stramenopiles</taxon>
        <taxon>Oomycota</taxon>
        <taxon>Saprolegniomycetes</taxon>
        <taxon>Saprolegniales</taxon>
        <taxon>Verrucalvaceae</taxon>
        <taxon>Aphanomyces</taxon>
    </lineage>
</organism>
<keyword evidence="2" id="KW-1185">Reference proteome</keyword>
<sequence length="144" mass="15848">MQSLTFDQAAVRRKRVAHPRERERARRSLNSMINKIGRLSIDVQGTAGEIRRQVLRDGARCVLSSFVPPRSKSAAFVTTLSRMVCPARVDGRRRRGVGAVLRSPAAAAVVAWRRGFQTLVWYAPTDWASARSPADNCSVTGVSA</sequence>
<protein>
    <submittedName>
        <fullName evidence="1">Uncharacterized protein</fullName>
    </submittedName>
</protein>
<proteinExistence type="predicted"/>
<reference evidence="1 2" key="1">
    <citation type="submission" date="2019-07" db="EMBL/GenBank/DDBJ databases">
        <title>Genomics analysis of Aphanomyces spp. identifies a new class of oomycete effector associated with host adaptation.</title>
        <authorList>
            <person name="Gaulin E."/>
        </authorList>
    </citation>
    <scope>NUCLEOTIDE SEQUENCE [LARGE SCALE GENOMIC DNA]</scope>
    <source>
        <strain evidence="1 2">ATCC 201684</strain>
    </source>
</reference>
<dbReference type="AlphaFoldDB" id="A0A6G0WQA9"/>
<dbReference type="Proteomes" id="UP000481153">
    <property type="component" value="Unassembled WGS sequence"/>
</dbReference>
<accession>A0A6G0WQA9</accession>
<gene>
    <name evidence="1" type="ORF">Ae201684_012877</name>
</gene>
<evidence type="ECO:0000313" key="2">
    <source>
        <dbReference type="Proteomes" id="UP000481153"/>
    </source>
</evidence>
<dbReference type="EMBL" id="VJMJ01000163">
    <property type="protein sequence ID" value="KAF0729612.1"/>
    <property type="molecule type" value="Genomic_DNA"/>
</dbReference>
<comment type="caution">
    <text evidence="1">The sequence shown here is derived from an EMBL/GenBank/DDBJ whole genome shotgun (WGS) entry which is preliminary data.</text>
</comment>
<name>A0A6G0WQA9_9STRA</name>